<proteinExistence type="inferred from homology"/>
<gene>
    <name evidence="2" type="ORF">J2S63_002829</name>
</gene>
<dbReference type="Gene3D" id="3.90.226.10">
    <property type="entry name" value="2-enoyl-CoA Hydratase, Chain A, domain 1"/>
    <property type="match status" value="1"/>
</dbReference>
<dbReference type="InterPro" id="IPR029045">
    <property type="entry name" value="ClpP/crotonase-like_dom_sf"/>
</dbReference>
<accession>A0ABU2BXZ8</accession>
<dbReference type="EMBL" id="JAVDYG010000001">
    <property type="protein sequence ID" value="MDR7363276.1"/>
    <property type="molecule type" value="Genomic_DNA"/>
</dbReference>
<protein>
    <recommendedName>
        <fullName evidence="4">Enoyl-CoA hydratase/isomerase family protein</fullName>
    </recommendedName>
</protein>
<dbReference type="PANTHER" id="PTHR42964">
    <property type="entry name" value="ENOYL-COA HYDRATASE"/>
    <property type="match status" value="1"/>
</dbReference>
<dbReference type="CDD" id="cd06558">
    <property type="entry name" value="crotonase-like"/>
    <property type="match status" value="1"/>
</dbReference>
<keyword evidence="3" id="KW-1185">Reference proteome</keyword>
<evidence type="ECO:0008006" key="4">
    <source>
        <dbReference type="Google" id="ProtNLM"/>
    </source>
</evidence>
<organism evidence="2 3">
    <name type="scientific">Nocardioides marmoribigeumensis</name>
    <dbReference type="NCBI Taxonomy" id="433649"/>
    <lineage>
        <taxon>Bacteria</taxon>
        <taxon>Bacillati</taxon>
        <taxon>Actinomycetota</taxon>
        <taxon>Actinomycetes</taxon>
        <taxon>Propionibacteriales</taxon>
        <taxon>Nocardioidaceae</taxon>
        <taxon>Nocardioides</taxon>
    </lineage>
</organism>
<dbReference type="Proteomes" id="UP001183648">
    <property type="component" value="Unassembled WGS sequence"/>
</dbReference>
<dbReference type="Pfam" id="PF00378">
    <property type="entry name" value="ECH_1"/>
    <property type="match status" value="1"/>
</dbReference>
<evidence type="ECO:0000256" key="1">
    <source>
        <dbReference type="ARBA" id="ARBA00005254"/>
    </source>
</evidence>
<sequence length="315" mass="32802">MPSRPLTVVDLDAVDGPGSWFAGAGATLGRATRPLSGSAREVARTLTTSVVPPGLADEPTLVAVDDVDATVAAIVARTSLAPRTTIALDGLLRLTEGVDAETGVVAESFAYSMLLASPEFAAWRASRAPRQRTTTADPVQLRREGDRLDVVLDRPARGNAFSADLRQALVEALRFAALDPSLTLVRLSGEGRHFSTGGDLDEFGTAPDPGAAHAVRLDQSAGLAVHRIRDRVEARVHGRCIGAGIEVPAFAGRLVAAPGTTFQLPELELGLVPGAGGTVSIPARIGRWRTAYLVLTGVALGAATARDWGLVDAVE</sequence>
<dbReference type="InterPro" id="IPR051683">
    <property type="entry name" value="Enoyl-CoA_Hydratase/Isomerase"/>
</dbReference>
<dbReference type="PANTHER" id="PTHR42964:SF1">
    <property type="entry name" value="POLYKETIDE BIOSYNTHESIS ENOYL-COA HYDRATASE PKSH-RELATED"/>
    <property type="match status" value="1"/>
</dbReference>
<name>A0ABU2BXZ8_9ACTN</name>
<evidence type="ECO:0000313" key="2">
    <source>
        <dbReference type="EMBL" id="MDR7363276.1"/>
    </source>
</evidence>
<comment type="similarity">
    <text evidence="1">Belongs to the enoyl-CoA hydratase/isomerase family.</text>
</comment>
<dbReference type="SUPFAM" id="SSF52096">
    <property type="entry name" value="ClpP/crotonase"/>
    <property type="match status" value="1"/>
</dbReference>
<comment type="caution">
    <text evidence="2">The sequence shown here is derived from an EMBL/GenBank/DDBJ whole genome shotgun (WGS) entry which is preliminary data.</text>
</comment>
<dbReference type="InterPro" id="IPR001753">
    <property type="entry name" value="Enoyl-CoA_hydra/iso"/>
</dbReference>
<reference evidence="2 3" key="1">
    <citation type="submission" date="2023-07" db="EMBL/GenBank/DDBJ databases">
        <title>Sequencing the genomes of 1000 actinobacteria strains.</title>
        <authorList>
            <person name="Klenk H.-P."/>
        </authorList>
    </citation>
    <scope>NUCLEOTIDE SEQUENCE [LARGE SCALE GENOMIC DNA]</scope>
    <source>
        <strain evidence="2 3">DSM 19426</strain>
    </source>
</reference>
<evidence type="ECO:0000313" key="3">
    <source>
        <dbReference type="Proteomes" id="UP001183648"/>
    </source>
</evidence>